<dbReference type="Gene3D" id="3.40.50.300">
    <property type="entry name" value="P-loop containing nucleotide triphosphate hydrolases"/>
    <property type="match status" value="1"/>
</dbReference>
<dbReference type="Proteomes" id="UP001239414">
    <property type="component" value="Unassembled WGS sequence"/>
</dbReference>
<keyword evidence="2" id="KW-0547">Nucleotide-binding</keyword>
<evidence type="ECO:0000259" key="1">
    <source>
        <dbReference type="Pfam" id="PF13191"/>
    </source>
</evidence>
<dbReference type="GO" id="GO:0005524">
    <property type="term" value="F:ATP binding"/>
    <property type="evidence" value="ECO:0007669"/>
    <property type="project" value="UniProtKB-KW"/>
</dbReference>
<comment type="caution">
    <text evidence="2">The sequence shown here is derived from an EMBL/GenBank/DDBJ whole genome shotgun (WGS) entry which is preliminary data.</text>
</comment>
<sequence>METMSFHENPFRPTFGVPPLFWVGRTAVLDTFRAALDAPPGHPGRSLVISGAHGIGKTVLLNELEDIAAARGWITLRASGRSAMVEELVETTIPRIMDTLAPADKHKVNRIGIGGLGSIGIEHNTDEAYKPTLNTRLRELLAQLKGAGVLLTIDEVQDADAQELASLAVTYQDLVRDELDVAIVVAGLPQGINRLLELPGVTFLRRAQKFVLGPLSPANATVAFKETAAHSGLDFSADAVSAAVELSRGYPYLVQLVGSLAWAHAQRSGATRIEENTVLAISAEAISVLGTQVHQPATLTLPPAQRRFLEAMSAVMDSDTAEIQAIAAHHDRTVRSLSATRQRLIDADLIEPTGHGQLRFVIPYMEAYFTATDSLGRVD</sequence>
<dbReference type="PANTHER" id="PTHR34301">
    <property type="entry name" value="DNA-BINDING PROTEIN-RELATED"/>
    <property type="match status" value="1"/>
</dbReference>
<dbReference type="SUPFAM" id="SSF52540">
    <property type="entry name" value="P-loop containing nucleoside triphosphate hydrolases"/>
    <property type="match status" value="1"/>
</dbReference>
<protein>
    <submittedName>
        <fullName evidence="2">ATP-binding protein</fullName>
    </submittedName>
</protein>
<dbReference type="EMBL" id="JASNUO010000009">
    <property type="protein sequence ID" value="MDK4248153.1"/>
    <property type="molecule type" value="Genomic_DNA"/>
</dbReference>
<keyword evidence="2" id="KW-0067">ATP-binding</keyword>
<dbReference type="Pfam" id="PF13191">
    <property type="entry name" value="AAA_16"/>
    <property type="match status" value="1"/>
</dbReference>
<dbReference type="PANTHER" id="PTHR34301:SF8">
    <property type="entry name" value="ATPASE DOMAIN-CONTAINING PROTEIN"/>
    <property type="match status" value="1"/>
</dbReference>
<gene>
    <name evidence="2" type="ORF">QPX34_09025</name>
</gene>
<name>A0ABT7FRC9_9CORY</name>
<proteinExistence type="predicted"/>
<organism evidence="2 3">
    <name type="scientific">Corynebacterium accolens</name>
    <dbReference type="NCBI Taxonomy" id="38284"/>
    <lineage>
        <taxon>Bacteria</taxon>
        <taxon>Bacillati</taxon>
        <taxon>Actinomycetota</taxon>
        <taxon>Actinomycetes</taxon>
        <taxon>Mycobacteriales</taxon>
        <taxon>Corynebacteriaceae</taxon>
        <taxon>Corynebacterium</taxon>
    </lineage>
</organism>
<accession>A0ABT7FRC9</accession>
<keyword evidence="3" id="KW-1185">Reference proteome</keyword>
<feature type="domain" description="Orc1-like AAA ATPase" evidence="1">
    <location>
        <begin position="22"/>
        <end position="173"/>
    </location>
</feature>
<evidence type="ECO:0000313" key="2">
    <source>
        <dbReference type="EMBL" id="MDK4248153.1"/>
    </source>
</evidence>
<dbReference type="InterPro" id="IPR027417">
    <property type="entry name" value="P-loop_NTPase"/>
</dbReference>
<reference evidence="2 3" key="1">
    <citation type="submission" date="2023-05" db="EMBL/GenBank/DDBJ databases">
        <title>Metabolic capabilities are highly conserved among human nasal-associated Corynebacterium species in pangenomic analyses.</title>
        <authorList>
            <person name="Tran T.H."/>
            <person name="Roberts A.Q."/>
            <person name="Escapa I.F."/>
            <person name="Gao W."/>
            <person name="Conlan S."/>
            <person name="Kong H."/>
            <person name="Segre J.A."/>
            <person name="Kelly M.S."/>
            <person name="Lemon K.P."/>
        </authorList>
    </citation>
    <scope>NUCLEOTIDE SEQUENCE [LARGE SCALE GENOMIC DNA]</scope>
    <source>
        <strain evidence="2 3">KPL3802</strain>
    </source>
</reference>
<evidence type="ECO:0000313" key="3">
    <source>
        <dbReference type="Proteomes" id="UP001239414"/>
    </source>
</evidence>
<dbReference type="InterPro" id="IPR041664">
    <property type="entry name" value="AAA_16"/>
</dbReference>